<protein>
    <submittedName>
        <fullName evidence="1">Uncharacterized protein</fullName>
    </submittedName>
</protein>
<proteinExistence type="predicted"/>
<name>A0A6J5N6D8_9CAUD</name>
<dbReference type="EMBL" id="LR796559">
    <property type="protein sequence ID" value="CAB4151269.1"/>
    <property type="molecule type" value="Genomic_DNA"/>
</dbReference>
<organism evidence="1">
    <name type="scientific">uncultured Caudovirales phage</name>
    <dbReference type="NCBI Taxonomy" id="2100421"/>
    <lineage>
        <taxon>Viruses</taxon>
        <taxon>Duplodnaviria</taxon>
        <taxon>Heunggongvirae</taxon>
        <taxon>Uroviricota</taxon>
        <taxon>Caudoviricetes</taxon>
        <taxon>Peduoviridae</taxon>
        <taxon>Maltschvirus</taxon>
        <taxon>Maltschvirus maltsch</taxon>
    </lineage>
</organism>
<evidence type="ECO:0000313" key="1">
    <source>
        <dbReference type="EMBL" id="CAB4151269.1"/>
    </source>
</evidence>
<gene>
    <name evidence="1" type="ORF">UFOVP598_10</name>
</gene>
<sequence length="70" mass="8249">MLQLEKLEKYCKDRNIDATFVDGILIDPLPIVKYNYRVKKDAYFLEIAVNRYGCQTVVEAMFNKKMTLIL</sequence>
<accession>A0A6J5N6D8</accession>
<reference evidence="1" key="1">
    <citation type="submission" date="2020-04" db="EMBL/GenBank/DDBJ databases">
        <authorList>
            <person name="Chiriac C."/>
            <person name="Salcher M."/>
            <person name="Ghai R."/>
            <person name="Kavagutti S V."/>
        </authorList>
    </citation>
    <scope>NUCLEOTIDE SEQUENCE</scope>
</reference>